<gene>
    <name evidence="2" type="ORF">NCTC12282_04421</name>
</gene>
<sequence>MKGSIDVNKKNPFARVFDMVVHNVRQHLMIYIVIWLIVLALDIFYIWYY</sequence>
<dbReference type="OrthoDB" id="6637833at2"/>
<dbReference type="Pfam" id="PF10968">
    <property type="entry name" value="DUF2770"/>
    <property type="match status" value="1"/>
</dbReference>
<dbReference type="EMBL" id="CAADJA010000002">
    <property type="protein sequence ID" value="VFS50273.1"/>
    <property type="molecule type" value="Genomic_DNA"/>
</dbReference>
<keyword evidence="1" id="KW-1133">Transmembrane helix</keyword>
<evidence type="ECO:0000313" key="3">
    <source>
        <dbReference type="Proteomes" id="UP000373449"/>
    </source>
</evidence>
<accession>A0A484ZSF1</accession>
<proteinExistence type="predicted"/>
<dbReference type="InterPro" id="IPR024494">
    <property type="entry name" value="DUF2770"/>
</dbReference>
<name>A0A484ZSF1_9GAMM</name>
<evidence type="ECO:0000256" key="1">
    <source>
        <dbReference type="SAM" id="Phobius"/>
    </source>
</evidence>
<protein>
    <submittedName>
        <fullName evidence="2">Protein of uncharacterized function (DUF2770)</fullName>
    </submittedName>
</protein>
<keyword evidence="1" id="KW-0812">Transmembrane</keyword>
<feature type="transmembrane region" description="Helical" evidence="1">
    <location>
        <begin position="28"/>
        <end position="48"/>
    </location>
</feature>
<dbReference type="AlphaFoldDB" id="A0A484ZSF1"/>
<organism evidence="2 3">
    <name type="scientific">Budvicia aquatica</name>
    <dbReference type="NCBI Taxonomy" id="82979"/>
    <lineage>
        <taxon>Bacteria</taxon>
        <taxon>Pseudomonadati</taxon>
        <taxon>Pseudomonadota</taxon>
        <taxon>Gammaproteobacteria</taxon>
        <taxon>Enterobacterales</taxon>
        <taxon>Budviciaceae</taxon>
        <taxon>Budvicia</taxon>
    </lineage>
</organism>
<evidence type="ECO:0000313" key="2">
    <source>
        <dbReference type="EMBL" id="VFS50273.1"/>
    </source>
</evidence>
<reference evidence="2 3" key="1">
    <citation type="submission" date="2019-03" db="EMBL/GenBank/DDBJ databases">
        <authorList>
            <consortium name="Pathogen Informatics"/>
        </authorList>
    </citation>
    <scope>NUCLEOTIDE SEQUENCE [LARGE SCALE GENOMIC DNA]</scope>
    <source>
        <strain evidence="2 3">NCTC12282</strain>
    </source>
</reference>
<dbReference type="Proteomes" id="UP000373449">
    <property type="component" value="Unassembled WGS sequence"/>
</dbReference>
<keyword evidence="1" id="KW-0472">Membrane</keyword>